<keyword evidence="5 11" id="KW-0812">Transmembrane</keyword>
<name>A0A9J7ARE9_9PROT</name>
<keyword evidence="6" id="KW-0408">Iron</keyword>
<dbReference type="Pfam" id="PF00593">
    <property type="entry name" value="TonB_dep_Rec_b-barrel"/>
    <property type="match status" value="1"/>
</dbReference>
<feature type="short sequence motif" description="TonB box" evidence="12">
    <location>
        <begin position="43"/>
        <end position="49"/>
    </location>
</feature>
<evidence type="ECO:0000313" key="17">
    <source>
        <dbReference type="EMBL" id="UUX49944.1"/>
    </source>
</evidence>
<dbReference type="Gene3D" id="2.40.170.20">
    <property type="entry name" value="TonB-dependent receptor, beta-barrel domain"/>
    <property type="match status" value="1"/>
</dbReference>
<dbReference type="Proteomes" id="UP001060336">
    <property type="component" value="Chromosome"/>
</dbReference>
<dbReference type="GO" id="GO:0009279">
    <property type="term" value="C:cell outer membrane"/>
    <property type="evidence" value="ECO:0007669"/>
    <property type="project" value="UniProtKB-SubCell"/>
</dbReference>
<keyword evidence="10 11" id="KW-0998">Cell outer membrane</keyword>
<feature type="domain" description="TonB-dependent receptor plug" evidence="16">
    <location>
        <begin position="57"/>
        <end position="159"/>
    </location>
</feature>
<keyword evidence="17" id="KW-0675">Receptor</keyword>
<keyword evidence="18" id="KW-1185">Reference proteome</keyword>
<evidence type="ECO:0000313" key="18">
    <source>
        <dbReference type="Proteomes" id="UP001060336"/>
    </source>
</evidence>
<dbReference type="InterPro" id="IPR039426">
    <property type="entry name" value="TonB-dep_rcpt-like"/>
</dbReference>
<evidence type="ECO:0000259" key="16">
    <source>
        <dbReference type="Pfam" id="PF07715"/>
    </source>
</evidence>
<dbReference type="GO" id="GO:0006826">
    <property type="term" value="P:iron ion transport"/>
    <property type="evidence" value="ECO:0007669"/>
    <property type="project" value="UniProtKB-KW"/>
</dbReference>
<dbReference type="InterPro" id="IPR012910">
    <property type="entry name" value="Plug_dom"/>
</dbReference>
<feature type="signal peptide" evidence="14">
    <location>
        <begin position="1"/>
        <end position="32"/>
    </location>
</feature>
<keyword evidence="14" id="KW-0732">Signal</keyword>
<dbReference type="CDD" id="cd01347">
    <property type="entry name" value="ligand_gated_channel"/>
    <property type="match status" value="1"/>
</dbReference>
<gene>
    <name evidence="17" type="ORF">NUH88_21465</name>
</gene>
<evidence type="ECO:0000256" key="5">
    <source>
        <dbReference type="ARBA" id="ARBA00022692"/>
    </source>
</evidence>
<organism evidence="17 18">
    <name type="scientific">Nisaea acidiphila</name>
    <dbReference type="NCBI Taxonomy" id="1862145"/>
    <lineage>
        <taxon>Bacteria</taxon>
        <taxon>Pseudomonadati</taxon>
        <taxon>Pseudomonadota</taxon>
        <taxon>Alphaproteobacteria</taxon>
        <taxon>Rhodospirillales</taxon>
        <taxon>Thalassobaculaceae</taxon>
        <taxon>Nisaea</taxon>
    </lineage>
</organism>
<dbReference type="PROSITE" id="PS52016">
    <property type="entry name" value="TONB_DEPENDENT_REC_3"/>
    <property type="match status" value="1"/>
</dbReference>
<keyword evidence="7" id="KW-0406">Ion transport</keyword>
<dbReference type="InterPro" id="IPR000531">
    <property type="entry name" value="Beta-barrel_TonB"/>
</dbReference>
<keyword evidence="4" id="KW-0410">Iron transport</keyword>
<evidence type="ECO:0000259" key="15">
    <source>
        <dbReference type="Pfam" id="PF00593"/>
    </source>
</evidence>
<dbReference type="AlphaFoldDB" id="A0A9J7ARE9"/>
<protein>
    <submittedName>
        <fullName evidence="17">TonB-dependent receptor</fullName>
    </submittedName>
</protein>
<evidence type="ECO:0000256" key="1">
    <source>
        <dbReference type="ARBA" id="ARBA00004571"/>
    </source>
</evidence>
<dbReference type="PANTHER" id="PTHR32552:SF81">
    <property type="entry name" value="TONB-DEPENDENT OUTER MEMBRANE RECEPTOR"/>
    <property type="match status" value="1"/>
</dbReference>
<keyword evidence="8 12" id="KW-0798">TonB box</keyword>
<dbReference type="Pfam" id="PF07715">
    <property type="entry name" value="Plug"/>
    <property type="match status" value="1"/>
</dbReference>
<evidence type="ECO:0000256" key="4">
    <source>
        <dbReference type="ARBA" id="ARBA00022496"/>
    </source>
</evidence>
<proteinExistence type="inferred from homology"/>
<dbReference type="PANTHER" id="PTHR32552">
    <property type="entry name" value="FERRICHROME IRON RECEPTOR-RELATED"/>
    <property type="match status" value="1"/>
</dbReference>
<evidence type="ECO:0000256" key="14">
    <source>
        <dbReference type="SAM" id="SignalP"/>
    </source>
</evidence>
<evidence type="ECO:0000256" key="8">
    <source>
        <dbReference type="ARBA" id="ARBA00023077"/>
    </source>
</evidence>
<dbReference type="KEGG" id="naci:NUH88_21465"/>
<evidence type="ECO:0000256" key="11">
    <source>
        <dbReference type="PROSITE-ProRule" id="PRU01360"/>
    </source>
</evidence>
<dbReference type="InterPro" id="IPR036942">
    <property type="entry name" value="Beta-barrel_TonB_sf"/>
</dbReference>
<evidence type="ECO:0000256" key="10">
    <source>
        <dbReference type="ARBA" id="ARBA00023237"/>
    </source>
</evidence>
<dbReference type="InterPro" id="IPR010916">
    <property type="entry name" value="TonB_box_CS"/>
</dbReference>
<reference evidence="17" key="1">
    <citation type="submission" date="2022-08" db="EMBL/GenBank/DDBJ databases">
        <title>Nisaea acidiphila sp. nov., isolated from a marine algal debris and emended description of the genus Nisaea Urios et al. 2008.</title>
        <authorList>
            <person name="Kwon K."/>
        </authorList>
    </citation>
    <scope>NUCLEOTIDE SEQUENCE</scope>
    <source>
        <strain evidence="17">MEBiC11861</strain>
    </source>
</reference>
<evidence type="ECO:0000256" key="12">
    <source>
        <dbReference type="PROSITE-ProRule" id="PRU10143"/>
    </source>
</evidence>
<comment type="similarity">
    <text evidence="11 13">Belongs to the TonB-dependent receptor family.</text>
</comment>
<dbReference type="PROSITE" id="PS00430">
    <property type="entry name" value="TONB_DEPENDENT_REC_1"/>
    <property type="match status" value="1"/>
</dbReference>
<evidence type="ECO:0000256" key="7">
    <source>
        <dbReference type="ARBA" id="ARBA00023065"/>
    </source>
</evidence>
<accession>A0A9J7ARE9</accession>
<keyword evidence="2 11" id="KW-0813">Transport</keyword>
<evidence type="ECO:0000256" key="9">
    <source>
        <dbReference type="ARBA" id="ARBA00023136"/>
    </source>
</evidence>
<dbReference type="SUPFAM" id="SSF56935">
    <property type="entry name" value="Porins"/>
    <property type="match status" value="1"/>
</dbReference>
<evidence type="ECO:0000256" key="3">
    <source>
        <dbReference type="ARBA" id="ARBA00022452"/>
    </source>
</evidence>
<feature type="domain" description="TonB-dependent receptor-like beta-barrel" evidence="15">
    <location>
        <begin position="278"/>
        <end position="653"/>
    </location>
</feature>
<keyword evidence="3 11" id="KW-1134">Transmembrane beta strand</keyword>
<evidence type="ECO:0000256" key="13">
    <source>
        <dbReference type="RuleBase" id="RU003357"/>
    </source>
</evidence>
<feature type="chain" id="PRO_5039897068" evidence="14">
    <location>
        <begin position="33"/>
        <end position="687"/>
    </location>
</feature>
<comment type="subcellular location">
    <subcellularLocation>
        <location evidence="1 11">Cell outer membrane</location>
        <topology evidence="1 11">Multi-pass membrane protein</topology>
    </subcellularLocation>
</comment>
<dbReference type="RefSeq" id="WP_257768868.1">
    <property type="nucleotide sequence ID" value="NZ_CP102480.1"/>
</dbReference>
<dbReference type="EMBL" id="CP102480">
    <property type="protein sequence ID" value="UUX49944.1"/>
    <property type="molecule type" value="Genomic_DNA"/>
</dbReference>
<evidence type="ECO:0000256" key="6">
    <source>
        <dbReference type="ARBA" id="ARBA00023004"/>
    </source>
</evidence>
<sequence>MKALKTYRNCRIALLSGAALFTSALTPLAALAQDSAGTVYLDSIEVTANKRPEVLGEVDGSVSVRTGEDLEEAGVTSTEDLEKVIPGLVVRKRGNRAYTNFSLRGVTSADFYNPSVQLYVDGVPQDPAYFSQEMLDVAWIEVLRGPQGTLYGRNAHGGVINIITKRPGNEIEGTVSSGYSTHDWNAGGRVSGALVKDVLFGSVNVKRVDYTGQIDDIATGADDIDNSRNWLGSAKVLLTPEEVPLELEFSAQRDELQSHEELYLSEANLDDLNFDSTSQGGVNELKRDVSTYALRASYDFGAATLTSVTSYQDRDMKKRLIQGFDTPEFQETLAEELRLNFVLGDRWSGVGGVYFQDTEFRRETPAFAGFVGTSENKVDTTSYAAFGEATYALTDSVDLTGGLRWSREEASIDYQRVDPLAISIQDDDDFDDFSPKLSVGWQVAPTHRVYALVSRGFKPGGFNHTVAFTETNAAQDVRYESETSTNLETGWRGRLFDDVVEAGLTAYYIKTDDKQFYTGPVGSQYLRNAGEAESYGLELDARAHVSPDLLIDFGGTLGRSTFTDASNPDTGEEYDGNTLPYAPNYSFRAAARYVIPQTVIPGAVSIRFAGTYSGKTYFDESNTLDQDGYVILDTSLDIALDNGLEMRLYVDNITDEIYRTYSYSSGGSTFSSVGESRVFGAGLRFSF</sequence>
<keyword evidence="9 11" id="KW-0472">Membrane</keyword>
<evidence type="ECO:0000256" key="2">
    <source>
        <dbReference type="ARBA" id="ARBA00022448"/>
    </source>
</evidence>